<dbReference type="HAMAP" id="MF_01384">
    <property type="entry name" value="UreD"/>
    <property type="match status" value="1"/>
</dbReference>
<dbReference type="PANTHER" id="PTHR33643:SF1">
    <property type="entry name" value="UREASE ACCESSORY PROTEIN D"/>
    <property type="match status" value="1"/>
</dbReference>
<dbReference type="PANTHER" id="PTHR33643">
    <property type="entry name" value="UREASE ACCESSORY PROTEIN D"/>
    <property type="match status" value="1"/>
</dbReference>
<dbReference type="EMBL" id="CENE01000001">
    <property type="protein sequence ID" value="CEQ38953.1"/>
    <property type="molecule type" value="Genomic_DNA"/>
</dbReference>
<keyword evidence="4" id="KW-1185">Reference proteome</keyword>
<evidence type="ECO:0000313" key="3">
    <source>
        <dbReference type="EMBL" id="CEQ38953.1"/>
    </source>
</evidence>
<comment type="similarity">
    <text evidence="1">Belongs to the UreD family.</text>
</comment>
<dbReference type="Proteomes" id="UP000243876">
    <property type="component" value="Unassembled WGS sequence"/>
</dbReference>
<dbReference type="Pfam" id="PF01774">
    <property type="entry name" value="UreD"/>
    <property type="match status" value="1"/>
</dbReference>
<organism evidence="3 4">
    <name type="scientific">Sporidiobolus salmonicolor</name>
    <name type="common">Yeast-like fungus</name>
    <name type="synonym">Sporobolomyces salmonicolor</name>
    <dbReference type="NCBI Taxonomy" id="5005"/>
    <lineage>
        <taxon>Eukaryota</taxon>
        <taxon>Fungi</taxon>
        <taxon>Dikarya</taxon>
        <taxon>Basidiomycota</taxon>
        <taxon>Pucciniomycotina</taxon>
        <taxon>Microbotryomycetes</taxon>
        <taxon>Sporidiobolales</taxon>
        <taxon>Sporidiobolaceae</taxon>
        <taxon>Sporobolomyces</taxon>
    </lineage>
</organism>
<dbReference type="AlphaFoldDB" id="A0A0D6EGN7"/>
<evidence type="ECO:0000256" key="2">
    <source>
        <dbReference type="ARBA" id="ARBA00023186"/>
    </source>
</evidence>
<evidence type="ECO:0000256" key="1">
    <source>
        <dbReference type="ARBA" id="ARBA00007177"/>
    </source>
</evidence>
<dbReference type="OrthoDB" id="5550464at2759"/>
<proteinExistence type="inferred from homology"/>
<reference evidence="4" key="1">
    <citation type="submission" date="2015-02" db="EMBL/GenBank/DDBJ databases">
        <authorList>
            <person name="Gon?alves P."/>
        </authorList>
    </citation>
    <scope>NUCLEOTIDE SEQUENCE [LARGE SCALE GENOMIC DNA]</scope>
</reference>
<dbReference type="InterPro" id="IPR002669">
    <property type="entry name" value="UreD"/>
</dbReference>
<sequence>MSRRLAPGDGLITVSLDGQRRAVLQDVQFSYPLKLIVPSRRFLAQAQCVYVIGYGGGLVAGDRVRMKVLVKEGTTLVMLTQGSTKVFKTRPGRYLTAPGYASSSSSSSSCSPPSTSQFYRLSVAASALLVLLPAPVTCFSRARYDQHQAVHLADGTSSLVLLDWYTSGRMAMNGGGQEGAPGAGEAWQFERYRSENEVWLAGERIAQDALLLEDEPAPSRSAPSAAAAAAASSASTPTTYRARVAPYSCYATLFLFGPACASLLAHVQAAFSSLTQYKQNRPYSLVWSFSPLKGHPGGGGVARCAGASTEAVREWVTQLLGEGGIEELVGRDLWKTAFS</sequence>
<evidence type="ECO:0000313" key="4">
    <source>
        <dbReference type="Proteomes" id="UP000243876"/>
    </source>
</evidence>
<accession>A0A0D6EGN7</accession>
<protein>
    <submittedName>
        <fullName evidence="3">SPOSA6832_00429-mRNA-1:cds</fullName>
    </submittedName>
</protein>
<gene>
    <name evidence="3" type="primary">SPOSA6832_00429</name>
</gene>
<name>A0A0D6EGN7_SPOSA</name>
<feature type="non-terminal residue" evidence="3">
    <location>
        <position position="1"/>
    </location>
</feature>
<dbReference type="GO" id="GO:0016151">
    <property type="term" value="F:nickel cation binding"/>
    <property type="evidence" value="ECO:0007669"/>
    <property type="project" value="InterPro"/>
</dbReference>
<keyword evidence="2" id="KW-0143">Chaperone</keyword>